<dbReference type="Gene3D" id="3.90.105.10">
    <property type="entry name" value="Molybdopterin biosynthesis moea protein, domain 2"/>
    <property type="match status" value="1"/>
</dbReference>
<dbReference type="GO" id="GO:0061599">
    <property type="term" value="F:molybdopterin molybdotransferase activity"/>
    <property type="evidence" value="ECO:0007669"/>
    <property type="project" value="UniProtKB-UniRule"/>
</dbReference>
<dbReference type="InterPro" id="IPR001453">
    <property type="entry name" value="MoaB/Mog_dom"/>
</dbReference>
<dbReference type="Pfam" id="PF03453">
    <property type="entry name" value="MoeA_N"/>
    <property type="match status" value="1"/>
</dbReference>
<evidence type="ECO:0000256" key="5">
    <source>
        <dbReference type="ARBA" id="ARBA00023150"/>
    </source>
</evidence>
<evidence type="ECO:0000313" key="9">
    <source>
        <dbReference type="EMBL" id="MBG6085244.1"/>
    </source>
</evidence>
<dbReference type="EC" id="2.10.1.1" evidence="7"/>
<reference evidence="9" key="1">
    <citation type="submission" date="2020-11" db="EMBL/GenBank/DDBJ databases">
        <title>Sequencing the genomes of 1000 actinobacteria strains.</title>
        <authorList>
            <person name="Klenk H.-P."/>
        </authorList>
    </citation>
    <scope>NUCLEOTIDE SEQUENCE</scope>
    <source>
        <strain evidence="9">DSM 26152</strain>
    </source>
</reference>
<protein>
    <recommendedName>
        <fullName evidence="7">Molybdopterin molybdenumtransferase</fullName>
        <ecNumber evidence="7">2.10.1.1</ecNumber>
    </recommendedName>
</protein>
<dbReference type="InterPro" id="IPR038987">
    <property type="entry name" value="MoeA-like"/>
</dbReference>
<keyword evidence="5 7" id="KW-0501">Molybdenum cofactor biosynthesis</keyword>
<dbReference type="SMART" id="SM00852">
    <property type="entry name" value="MoCF_biosynth"/>
    <property type="match status" value="1"/>
</dbReference>
<sequence length="416" mass="42593">MPNVPWQHARELAHAAGAATPRQRHNVGLNQAVNRVLAADVVAPTDIPHFRASAMDGWAVSGEGPWTVLPGEARSTPRLRPGTAVPIHTGSPVPEGTSAVLRREQAVLNSEASSGAAAGFGAAASSAQLSAQQPLAAHADIRPAGREAAAGERLFAAGTRLTPGHLAAAAVAGCDVLRVYRAPRAALVLTGDEVVAEGQPAHGHVRDAFSPVLPPAIAHLGAEVLATNRIGDHRAQTVDALGRDDVDLIVTTGGTGRSPVDHLRPALQTLGAELIVDEIAMRPGHPALLARRADGVLVAGLPGNPLAAVAAFVTLVQPLLAGLVASPLEPLARAAALETFAPLPGRERLVPARLHTGPGGTSVDAAALRGSAMLRGLADSTCLMVIPPEGVEAGEPVPYVELPWTTYSSVSTLPRS</sequence>
<evidence type="ECO:0000256" key="6">
    <source>
        <dbReference type="ARBA" id="ARBA00047317"/>
    </source>
</evidence>
<dbReference type="PANTHER" id="PTHR10192">
    <property type="entry name" value="MOLYBDOPTERIN BIOSYNTHESIS PROTEIN"/>
    <property type="match status" value="1"/>
</dbReference>
<feature type="domain" description="MoaB/Mog" evidence="8">
    <location>
        <begin position="186"/>
        <end position="322"/>
    </location>
</feature>
<dbReference type="GO" id="GO:0005829">
    <property type="term" value="C:cytosol"/>
    <property type="evidence" value="ECO:0007669"/>
    <property type="project" value="TreeGrafter"/>
</dbReference>
<evidence type="ECO:0000256" key="4">
    <source>
        <dbReference type="ARBA" id="ARBA00022505"/>
    </source>
</evidence>
<dbReference type="SUPFAM" id="SSF63867">
    <property type="entry name" value="MoeA C-terminal domain-like"/>
    <property type="match status" value="1"/>
</dbReference>
<evidence type="ECO:0000313" key="10">
    <source>
        <dbReference type="Proteomes" id="UP000625033"/>
    </source>
</evidence>
<dbReference type="GO" id="GO:0006777">
    <property type="term" value="P:Mo-molybdopterin cofactor biosynthetic process"/>
    <property type="evidence" value="ECO:0007669"/>
    <property type="project" value="UniProtKB-UniRule"/>
</dbReference>
<dbReference type="PANTHER" id="PTHR10192:SF5">
    <property type="entry name" value="GEPHYRIN"/>
    <property type="match status" value="1"/>
</dbReference>
<dbReference type="Proteomes" id="UP000625033">
    <property type="component" value="Unassembled WGS sequence"/>
</dbReference>
<evidence type="ECO:0000256" key="3">
    <source>
        <dbReference type="ARBA" id="ARBA00010763"/>
    </source>
</evidence>
<dbReference type="InterPro" id="IPR036135">
    <property type="entry name" value="MoeA_linker/N_sf"/>
</dbReference>
<dbReference type="Pfam" id="PF03454">
    <property type="entry name" value="MoeA_C"/>
    <property type="match status" value="1"/>
</dbReference>
<name>A0A931D6B5_9MICC</name>
<dbReference type="PROSITE" id="PS01078">
    <property type="entry name" value="MOCF_BIOSYNTHESIS_1"/>
    <property type="match status" value="1"/>
</dbReference>
<evidence type="ECO:0000256" key="7">
    <source>
        <dbReference type="RuleBase" id="RU365090"/>
    </source>
</evidence>
<dbReference type="InterPro" id="IPR036425">
    <property type="entry name" value="MoaB/Mog-like_dom_sf"/>
</dbReference>
<keyword evidence="7 9" id="KW-0808">Transferase</keyword>
<dbReference type="SUPFAM" id="SSF63882">
    <property type="entry name" value="MoeA N-terminal region -like"/>
    <property type="match status" value="1"/>
</dbReference>
<keyword evidence="10" id="KW-1185">Reference proteome</keyword>
<comment type="pathway">
    <text evidence="2 7">Cofactor biosynthesis; molybdopterin biosynthesis.</text>
</comment>
<dbReference type="EMBL" id="JADOTZ010000001">
    <property type="protein sequence ID" value="MBG6085244.1"/>
    <property type="molecule type" value="Genomic_DNA"/>
</dbReference>
<gene>
    <name evidence="9" type="ORF">IW252_002011</name>
</gene>
<dbReference type="InterPro" id="IPR005110">
    <property type="entry name" value="MoeA_linker/N"/>
</dbReference>
<evidence type="ECO:0000256" key="1">
    <source>
        <dbReference type="ARBA" id="ARBA00002901"/>
    </source>
</evidence>
<keyword evidence="7" id="KW-0460">Magnesium</keyword>
<dbReference type="AlphaFoldDB" id="A0A931D6B5"/>
<comment type="cofactor">
    <cofactor evidence="7">
        <name>Mg(2+)</name>
        <dbReference type="ChEBI" id="CHEBI:18420"/>
    </cofactor>
</comment>
<comment type="similarity">
    <text evidence="3 7">Belongs to the MoeA family.</text>
</comment>
<organism evidence="9 10">
    <name type="scientific">Zhihengliuella flava</name>
    <dbReference type="NCBI Taxonomy" id="1285193"/>
    <lineage>
        <taxon>Bacteria</taxon>
        <taxon>Bacillati</taxon>
        <taxon>Actinomycetota</taxon>
        <taxon>Actinomycetes</taxon>
        <taxon>Micrococcales</taxon>
        <taxon>Micrococcaceae</taxon>
        <taxon>Zhihengliuella</taxon>
    </lineage>
</organism>
<proteinExistence type="inferred from homology"/>
<dbReference type="SUPFAM" id="SSF53218">
    <property type="entry name" value="Molybdenum cofactor biosynthesis proteins"/>
    <property type="match status" value="1"/>
</dbReference>
<dbReference type="RefSeq" id="WP_196836448.1">
    <property type="nucleotide sequence ID" value="NZ_JADOTZ010000001.1"/>
</dbReference>
<dbReference type="Gene3D" id="2.40.340.10">
    <property type="entry name" value="MoeA, C-terminal, domain IV"/>
    <property type="match status" value="1"/>
</dbReference>
<evidence type="ECO:0000259" key="8">
    <source>
        <dbReference type="SMART" id="SM00852"/>
    </source>
</evidence>
<comment type="caution">
    <text evidence="9">The sequence shown here is derived from an EMBL/GenBank/DDBJ whole genome shotgun (WGS) entry which is preliminary data.</text>
</comment>
<evidence type="ECO:0000256" key="2">
    <source>
        <dbReference type="ARBA" id="ARBA00005046"/>
    </source>
</evidence>
<dbReference type="GO" id="GO:0046872">
    <property type="term" value="F:metal ion binding"/>
    <property type="evidence" value="ECO:0007669"/>
    <property type="project" value="UniProtKB-UniRule"/>
</dbReference>
<dbReference type="CDD" id="cd00887">
    <property type="entry name" value="MoeA"/>
    <property type="match status" value="1"/>
</dbReference>
<dbReference type="InterPro" id="IPR008284">
    <property type="entry name" value="MoCF_biosynth_CS"/>
</dbReference>
<dbReference type="Gene3D" id="2.170.190.11">
    <property type="entry name" value="Molybdopterin biosynthesis moea protein, domain 3"/>
    <property type="match status" value="1"/>
</dbReference>
<keyword evidence="4 7" id="KW-0500">Molybdenum</keyword>
<comment type="function">
    <text evidence="1 7">Catalyzes the insertion of molybdate into adenylated molybdopterin with the concomitant release of AMP.</text>
</comment>
<dbReference type="Pfam" id="PF00994">
    <property type="entry name" value="MoCF_biosynth"/>
    <property type="match status" value="1"/>
</dbReference>
<dbReference type="Gene3D" id="3.40.980.10">
    <property type="entry name" value="MoaB/Mog-like domain"/>
    <property type="match status" value="1"/>
</dbReference>
<accession>A0A931D6B5</accession>
<dbReference type="InterPro" id="IPR036688">
    <property type="entry name" value="MoeA_C_domain_IV_sf"/>
</dbReference>
<dbReference type="InterPro" id="IPR005111">
    <property type="entry name" value="MoeA_C_domain_IV"/>
</dbReference>
<comment type="catalytic activity">
    <reaction evidence="6">
        <text>adenylyl-molybdopterin + molybdate = Mo-molybdopterin + AMP + H(+)</text>
        <dbReference type="Rhea" id="RHEA:35047"/>
        <dbReference type="ChEBI" id="CHEBI:15378"/>
        <dbReference type="ChEBI" id="CHEBI:36264"/>
        <dbReference type="ChEBI" id="CHEBI:62727"/>
        <dbReference type="ChEBI" id="CHEBI:71302"/>
        <dbReference type="ChEBI" id="CHEBI:456215"/>
        <dbReference type="EC" id="2.10.1.1"/>
    </reaction>
</comment>
<keyword evidence="7" id="KW-0479">Metal-binding</keyword>